<organism evidence="1 2">
    <name type="scientific">Sphenostylis stenocarpa</name>
    <dbReference type="NCBI Taxonomy" id="92480"/>
    <lineage>
        <taxon>Eukaryota</taxon>
        <taxon>Viridiplantae</taxon>
        <taxon>Streptophyta</taxon>
        <taxon>Embryophyta</taxon>
        <taxon>Tracheophyta</taxon>
        <taxon>Spermatophyta</taxon>
        <taxon>Magnoliopsida</taxon>
        <taxon>eudicotyledons</taxon>
        <taxon>Gunneridae</taxon>
        <taxon>Pentapetalae</taxon>
        <taxon>rosids</taxon>
        <taxon>fabids</taxon>
        <taxon>Fabales</taxon>
        <taxon>Fabaceae</taxon>
        <taxon>Papilionoideae</taxon>
        <taxon>50 kb inversion clade</taxon>
        <taxon>NPAAA clade</taxon>
        <taxon>indigoferoid/millettioid clade</taxon>
        <taxon>Phaseoleae</taxon>
        <taxon>Sphenostylis</taxon>
    </lineage>
</organism>
<dbReference type="Gramene" id="rna-AYBTSS11_LOCUS21231">
    <property type="protein sequence ID" value="CAJ1967530.1"/>
    <property type="gene ID" value="gene-AYBTSS11_LOCUS21231"/>
</dbReference>
<gene>
    <name evidence="1" type="ORF">AYBTSS11_LOCUS21231</name>
</gene>
<reference evidence="1" key="1">
    <citation type="submission" date="2023-10" db="EMBL/GenBank/DDBJ databases">
        <authorList>
            <person name="Domelevo Entfellner J.-B."/>
        </authorList>
    </citation>
    <scope>NUCLEOTIDE SEQUENCE</scope>
</reference>
<dbReference type="EMBL" id="OY731404">
    <property type="protein sequence ID" value="CAJ1967530.1"/>
    <property type="molecule type" value="Genomic_DNA"/>
</dbReference>
<evidence type="ECO:0000313" key="2">
    <source>
        <dbReference type="Proteomes" id="UP001189624"/>
    </source>
</evidence>
<protein>
    <submittedName>
        <fullName evidence="1">Uncharacterized protein</fullName>
    </submittedName>
</protein>
<name>A0AA86VLN8_9FABA</name>
<dbReference type="Proteomes" id="UP001189624">
    <property type="component" value="Chromosome 7"/>
</dbReference>
<keyword evidence="2" id="KW-1185">Reference proteome</keyword>
<dbReference type="AlphaFoldDB" id="A0AA86VLN8"/>
<evidence type="ECO:0000313" key="1">
    <source>
        <dbReference type="EMBL" id="CAJ1967530.1"/>
    </source>
</evidence>
<proteinExistence type="predicted"/>
<sequence>MRLCVLEIQIRERQSGLVELCIKLVIVRNNNFIDLFQAMMSRQPGESEGFEFVL</sequence>
<accession>A0AA86VLN8</accession>